<feature type="compositionally biased region" description="Low complexity" evidence="1">
    <location>
        <begin position="24"/>
        <end position="38"/>
    </location>
</feature>
<keyword evidence="2" id="KW-0732">Signal</keyword>
<proteinExistence type="predicted"/>
<evidence type="ECO:0000313" key="4">
    <source>
        <dbReference type="EMBL" id="MQY46642.1"/>
    </source>
</evidence>
<comment type="caution">
    <text evidence="4">The sequence shown here is derived from an EMBL/GenBank/DDBJ whole genome shotgun (WGS) entry which is preliminary data.</text>
</comment>
<dbReference type="PANTHER" id="PTHR36505:SF1">
    <property type="entry name" value="BLR1072 PROTEIN"/>
    <property type="match status" value="1"/>
</dbReference>
<evidence type="ECO:0000256" key="2">
    <source>
        <dbReference type="SAM" id="SignalP"/>
    </source>
</evidence>
<dbReference type="InterPro" id="IPR011033">
    <property type="entry name" value="PRC_barrel-like_sf"/>
</dbReference>
<accession>A0A6A8A5L1</accession>
<protein>
    <recommendedName>
        <fullName evidence="3">PRC-barrel domain-containing protein</fullName>
    </recommendedName>
</protein>
<keyword evidence="5" id="KW-1185">Reference proteome</keyword>
<dbReference type="PANTHER" id="PTHR36505">
    <property type="entry name" value="BLR1072 PROTEIN"/>
    <property type="match status" value="1"/>
</dbReference>
<evidence type="ECO:0000259" key="3">
    <source>
        <dbReference type="Pfam" id="PF05239"/>
    </source>
</evidence>
<evidence type="ECO:0000256" key="1">
    <source>
        <dbReference type="SAM" id="MobiDB-lite"/>
    </source>
</evidence>
<evidence type="ECO:0000313" key="5">
    <source>
        <dbReference type="Proteomes" id="UP000435138"/>
    </source>
</evidence>
<feature type="region of interest" description="Disordered" evidence="1">
    <location>
        <begin position="24"/>
        <end position="61"/>
    </location>
</feature>
<dbReference type="Pfam" id="PF05239">
    <property type="entry name" value="PRC"/>
    <property type="match status" value="1"/>
</dbReference>
<feature type="region of interest" description="Disordered" evidence="1">
    <location>
        <begin position="139"/>
        <end position="206"/>
    </location>
</feature>
<dbReference type="Proteomes" id="UP000435138">
    <property type="component" value="Unassembled WGS sequence"/>
</dbReference>
<dbReference type="SUPFAM" id="SSF50346">
    <property type="entry name" value="PRC-barrel domain"/>
    <property type="match status" value="1"/>
</dbReference>
<feature type="signal peptide" evidence="2">
    <location>
        <begin position="1"/>
        <end position="21"/>
    </location>
</feature>
<feature type="compositionally biased region" description="Low complexity" evidence="1">
    <location>
        <begin position="143"/>
        <end position="182"/>
    </location>
</feature>
<gene>
    <name evidence="4" type="ORF">GAO09_11380</name>
</gene>
<dbReference type="EMBL" id="WIXI01000041">
    <property type="protein sequence ID" value="MQY46642.1"/>
    <property type="molecule type" value="Genomic_DNA"/>
</dbReference>
<dbReference type="InterPro" id="IPR027275">
    <property type="entry name" value="PRC-brl_dom"/>
</dbReference>
<reference evidence="4 5" key="1">
    <citation type="submission" date="2019-11" db="EMBL/GenBank/DDBJ databases">
        <title>Genome analysis of Rhizobacterium cereale a novel genus and species isolated from maize roots in North Spain.</title>
        <authorList>
            <person name="Menendez E."/>
            <person name="Flores-Felix J.D."/>
            <person name="Ramirez-Bahena M.-H."/>
            <person name="Igual J.M."/>
            <person name="Garcia-Fraile P."/>
            <person name="Peix A."/>
            <person name="Velazquez E."/>
        </authorList>
    </citation>
    <scope>NUCLEOTIDE SEQUENCE [LARGE SCALE GENOMIC DNA]</scope>
    <source>
        <strain evidence="4 5">RZME27</strain>
    </source>
</reference>
<feature type="chain" id="PRO_5025337974" description="PRC-barrel domain-containing protein" evidence="2">
    <location>
        <begin position="22"/>
        <end position="233"/>
    </location>
</feature>
<dbReference type="RefSeq" id="WP_153354127.1">
    <property type="nucleotide sequence ID" value="NZ_WIXI01000041.1"/>
</dbReference>
<sequence>MKKLTLSAIILSAAIPATVLAQTSATTPAPTTEAPAATNQNKAPNAMSDQKPMDMASDQSAETAGPFITVPEMGAWRVTDLEGKAVYGAETESIGEINDVLVSQDGSINAVIIGVGGFLGIGEKNVAVDMSALQLGPGANQQEADAASTTAPSETPASTTNGNTAGTPPATTPAPGGTTVPPSQAPAADERASADNNIKIGEDGLPERIVLNVTRQQLEEATAFEGVESAPKQ</sequence>
<name>A0A6A8A5L1_9HYPH</name>
<dbReference type="AlphaFoldDB" id="A0A6A8A5L1"/>
<dbReference type="Gene3D" id="2.30.30.240">
    <property type="entry name" value="PRC-barrel domain"/>
    <property type="match status" value="1"/>
</dbReference>
<organism evidence="4 5">
    <name type="scientific">Endobacterium cereale</name>
    <dbReference type="NCBI Taxonomy" id="2663029"/>
    <lineage>
        <taxon>Bacteria</taxon>
        <taxon>Pseudomonadati</taxon>
        <taxon>Pseudomonadota</taxon>
        <taxon>Alphaproteobacteria</taxon>
        <taxon>Hyphomicrobiales</taxon>
        <taxon>Rhizobiaceae</taxon>
        <taxon>Endobacterium</taxon>
    </lineage>
</organism>
<feature type="domain" description="PRC-barrel" evidence="3">
    <location>
        <begin position="77"/>
        <end position="133"/>
    </location>
</feature>